<organism evidence="1 2">
    <name type="scientific">Aaosphaeria arxii CBS 175.79</name>
    <dbReference type="NCBI Taxonomy" id="1450172"/>
    <lineage>
        <taxon>Eukaryota</taxon>
        <taxon>Fungi</taxon>
        <taxon>Dikarya</taxon>
        <taxon>Ascomycota</taxon>
        <taxon>Pezizomycotina</taxon>
        <taxon>Dothideomycetes</taxon>
        <taxon>Pleosporomycetidae</taxon>
        <taxon>Pleosporales</taxon>
        <taxon>Pleosporales incertae sedis</taxon>
        <taxon>Aaosphaeria</taxon>
    </lineage>
</organism>
<dbReference type="AlphaFoldDB" id="A0A6A5XNH1"/>
<dbReference type="EMBL" id="ML978071">
    <property type="protein sequence ID" value="KAF2013904.1"/>
    <property type="molecule type" value="Genomic_DNA"/>
</dbReference>
<dbReference type="GeneID" id="54286014"/>
<gene>
    <name evidence="1" type="ORF">BU24DRAFT_424927</name>
</gene>
<proteinExistence type="predicted"/>
<sequence>MSTTASDKPHVLLVSLDTDFPFDQIYQASVGKLKALATLHHATNPASALQRLEHQPLQAVLVTDGAIAQHRAVFVKLLDYVRGGGTLVLMGTFSSMTRPNDMNKLFQEAGLPWTYRDCRRINIPHYAARTTV</sequence>
<keyword evidence="2" id="KW-1185">Reference proteome</keyword>
<dbReference type="Proteomes" id="UP000799778">
    <property type="component" value="Unassembled WGS sequence"/>
</dbReference>
<evidence type="ECO:0000313" key="2">
    <source>
        <dbReference type="Proteomes" id="UP000799778"/>
    </source>
</evidence>
<name>A0A6A5XNH1_9PLEO</name>
<protein>
    <submittedName>
        <fullName evidence="1">Uncharacterized protein</fullName>
    </submittedName>
</protein>
<dbReference type="OrthoDB" id="167809at2759"/>
<dbReference type="RefSeq" id="XP_033382243.1">
    <property type="nucleotide sequence ID" value="XM_033528617.1"/>
</dbReference>
<accession>A0A6A5XNH1</accession>
<evidence type="ECO:0000313" key="1">
    <source>
        <dbReference type="EMBL" id="KAF2013904.1"/>
    </source>
</evidence>
<reference evidence="1" key="1">
    <citation type="journal article" date="2020" name="Stud. Mycol.">
        <title>101 Dothideomycetes genomes: a test case for predicting lifestyles and emergence of pathogens.</title>
        <authorList>
            <person name="Haridas S."/>
            <person name="Albert R."/>
            <person name="Binder M."/>
            <person name="Bloem J."/>
            <person name="Labutti K."/>
            <person name="Salamov A."/>
            <person name="Andreopoulos B."/>
            <person name="Baker S."/>
            <person name="Barry K."/>
            <person name="Bills G."/>
            <person name="Bluhm B."/>
            <person name="Cannon C."/>
            <person name="Castanera R."/>
            <person name="Culley D."/>
            <person name="Daum C."/>
            <person name="Ezra D."/>
            <person name="Gonzalez J."/>
            <person name="Henrissat B."/>
            <person name="Kuo A."/>
            <person name="Liang C."/>
            <person name="Lipzen A."/>
            <person name="Lutzoni F."/>
            <person name="Magnuson J."/>
            <person name="Mondo S."/>
            <person name="Nolan M."/>
            <person name="Ohm R."/>
            <person name="Pangilinan J."/>
            <person name="Park H.-J."/>
            <person name="Ramirez L."/>
            <person name="Alfaro M."/>
            <person name="Sun H."/>
            <person name="Tritt A."/>
            <person name="Yoshinaga Y."/>
            <person name="Zwiers L.-H."/>
            <person name="Turgeon B."/>
            <person name="Goodwin S."/>
            <person name="Spatafora J."/>
            <person name="Crous P."/>
            <person name="Grigoriev I."/>
        </authorList>
    </citation>
    <scope>NUCLEOTIDE SEQUENCE</scope>
    <source>
        <strain evidence="1">CBS 175.79</strain>
    </source>
</reference>